<evidence type="ECO:0000313" key="3">
    <source>
        <dbReference type="Proteomes" id="UP000823886"/>
    </source>
</evidence>
<comment type="caution">
    <text evidence="2">The sequence shown here is derived from an EMBL/GenBank/DDBJ whole genome shotgun (WGS) entry which is preliminary data.</text>
</comment>
<dbReference type="Gene3D" id="1.10.1760.20">
    <property type="match status" value="1"/>
</dbReference>
<dbReference type="InterPro" id="IPR010898">
    <property type="entry name" value="Hpre_diP_synth_I"/>
</dbReference>
<name>A0A9D2TCL1_9FIRM</name>
<keyword evidence="1" id="KW-1133">Transmembrane helix</keyword>
<evidence type="ECO:0000256" key="1">
    <source>
        <dbReference type="SAM" id="Phobius"/>
    </source>
</evidence>
<reference evidence="2" key="2">
    <citation type="submission" date="2021-04" db="EMBL/GenBank/DDBJ databases">
        <authorList>
            <person name="Gilroy R."/>
        </authorList>
    </citation>
    <scope>NUCLEOTIDE SEQUENCE</scope>
    <source>
        <strain evidence="2">ChiBcec2-3848</strain>
    </source>
</reference>
<keyword evidence="1" id="KW-0812">Transmembrane</keyword>
<protein>
    <submittedName>
        <fullName evidence="2">Gx transporter family protein</fullName>
    </submittedName>
</protein>
<dbReference type="Pfam" id="PF07456">
    <property type="entry name" value="Hpre_diP_synt_I"/>
    <property type="match status" value="1"/>
</dbReference>
<keyword evidence="1" id="KW-0472">Membrane</keyword>
<feature type="transmembrane region" description="Helical" evidence="1">
    <location>
        <begin position="7"/>
        <end position="27"/>
    </location>
</feature>
<gene>
    <name evidence="2" type="ORF">H9753_11050</name>
</gene>
<dbReference type="InterPro" id="IPR014535">
    <property type="entry name" value="Hpre_diP_synt_I"/>
</dbReference>
<sequence>MKKTASMGLFAAVAIILGYIETLLPIFTGIPGVKLGLANLVAVFLLYTYSWKEAAAVSVIRILVIGFLFGNLFSILFSLAGAAVSLASMALLKKVSGISAAGVSIAGGVSHNLGQILVAAAVLENRNLLLYYFPALLIAGLVTGLLIGILSAEVLKRTAGRKSI</sequence>
<feature type="transmembrane region" description="Helical" evidence="1">
    <location>
        <begin position="131"/>
        <end position="155"/>
    </location>
</feature>
<reference evidence="2" key="1">
    <citation type="journal article" date="2021" name="PeerJ">
        <title>Extensive microbial diversity within the chicken gut microbiome revealed by metagenomics and culture.</title>
        <authorList>
            <person name="Gilroy R."/>
            <person name="Ravi A."/>
            <person name="Getino M."/>
            <person name="Pursley I."/>
            <person name="Horton D.L."/>
            <person name="Alikhan N.F."/>
            <person name="Baker D."/>
            <person name="Gharbi K."/>
            <person name="Hall N."/>
            <person name="Watson M."/>
            <person name="Adriaenssens E.M."/>
            <person name="Foster-Nyarko E."/>
            <person name="Jarju S."/>
            <person name="Secka A."/>
            <person name="Antonio M."/>
            <person name="Oren A."/>
            <person name="Chaudhuri R.R."/>
            <person name="La Ragione R."/>
            <person name="Hildebrand F."/>
            <person name="Pallen M.J."/>
        </authorList>
    </citation>
    <scope>NUCLEOTIDE SEQUENCE</scope>
    <source>
        <strain evidence="2">ChiBcec2-3848</strain>
    </source>
</reference>
<dbReference type="EMBL" id="DWVZ01000150">
    <property type="protein sequence ID" value="HJC64136.1"/>
    <property type="molecule type" value="Genomic_DNA"/>
</dbReference>
<organism evidence="2 3">
    <name type="scientific">Candidatus Blautia merdavium</name>
    <dbReference type="NCBI Taxonomy" id="2838494"/>
    <lineage>
        <taxon>Bacteria</taxon>
        <taxon>Bacillati</taxon>
        <taxon>Bacillota</taxon>
        <taxon>Clostridia</taxon>
        <taxon>Lachnospirales</taxon>
        <taxon>Lachnospiraceae</taxon>
        <taxon>Blautia</taxon>
    </lineage>
</organism>
<feature type="transmembrane region" description="Helical" evidence="1">
    <location>
        <begin position="33"/>
        <end position="50"/>
    </location>
</feature>
<dbReference type="Proteomes" id="UP000823886">
    <property type="component" value="Unassembled WGS sequence"/>
</dbReference>
<accession>A0A9D2TCL1</accession>
<dbReference type="PIRSF" id="PIRSF027391">
    <property type="entry name" value="Hpre_diP_synt_I"/>
    <property type="match status" value="1"/>
</dbReference>
<evidence type="ECO:0000313" key="2">
    <source>
        <dbReference type="EMBL" id="HJC64136.1"/>
    </source>
</evidence>
<proteinExistence type="predicted"/>
<feature type="transmembrane region" description="Helical" evidence="1">
    <location>
        <begin position="62"/>
        <end position="87"/>
    </location>
</feature>
<dbReference type="AlphaFoldDB" id="A0A9D2TCL1"/>